<proteinExistence type="predicted"/>
<dbReference type="Proteomes" id="UP000835052">
    <property type="component" value="Unassembled WGS sequence"/>
</dbReference>
<dbReference type="InterPro" id="IPR007284">
    <property type="entry name" value="Ground-like_dom"/>
</dbReference>
<organism evidence="2 3">
    <name type="scientific">Caenorhabditis auriculariae</name>
    <dbReference type="NCBI Taxonomy" id="2777116"/>
    <lineage>
        <taxon>Eukaryota</taxon>
        <taxon>Metazoa</taxon>
        <taxon>Ecdysozoa</taxon>
        <taxon>Nematoda</taxon>
        <taxon>Chromadorea</taxon>
        <taxon>Rhabditida</taxon>
        <taxon>Rhabditina</taxon>
        <taxon>Rhabditomorpha</taxon>
        <taxon>Rhabditoidea</taxon>
        <taxon>Rhabditidae</taxon>
        <taxon>Peloderinae</taxon>
        <taxon>Caenorhabditis</taxon>
    </lineage>
</organism>
<dbReference type="AlphaFoldDB" id="A0A8S1GS51"/>
<gene>
    <name evidence="2" type="ORF">CAUJ_LOCUS1613</name>
</gene>
<sequence>MDLFLKTRVDSAPACHVFLSAKSQTHKPGPRYRKPYALRTFLIVSINSFSGYSPFTAGLGQQTGAGTAVDRTRSAKGLVSSNCMDRSQQVLWKLSAIITSLKKVNCQLNSAPTGFRFVPYPYGFVVPEDVSTLSGISSSEAELTSEVSPSPQRTVRTKPNAAKARGDDHCTDELLRKVMHENMEETMTESKHAIHTSMKRSFEGRWSVICAPCAFSYLAHSHDYCIHTRNNITCLLYRDD</sequence>
<dbReference type="EMBL" id="CAJGYM010000003">
    <property type="protein sequence ID" value="CAD6185694.1"/>
    <property type="molecule type" value="Genomic_DNA"/>
</dbReference>
<evidence type="ECO:0000259" key="1">
    <source>
        <dbReference type="Pfam" id="PF04155"/>
    </source>
</evidence>
<dbReference type="OrthoDB" id="5775991at2759"/>
<keyword evidence="3" id="KW-1185">Reference proteome</keyword>
<feature type="domain" description="Ground-like" evidence="1">
    <location>
        <begin position="167"/>
        <end position="237"/>
    </location>
</feature>
<accession>A0A8S1GS51</accession>
<evidence type="ECO:0000313" key="2">
    <source>
        <dbReference type="EMBL" id="CAD6185694.1"/>
    </source>
</evidence>
<name>A0A8S1GS51_9PELO</name>
<reference evidence="2" key="1">
    <citation type="submission" date="2020-10" db="EMBL/GenBank/DDBJ databases">
        <authorList>
            <person name="Kikuchi T."/>
        </authorList>
    </citation>
    <scope>NUCLEOTIDE SEQUENCE</scope>
    <source>
        <strain evidence="2">NKZ352</strain>
    </source>
</reference>
<dbReference type="Pfam" id="PF04155">
    <property type="entry name" value="Ground-like"/>
    <property type="match status" value="1"/>
</dbReference>
<comment type="caution">
    <text evidence="2">The sequence shown here is derived from an EMBL/GenBank/DDBJ whole genome shotgun (WGS) entry which is preliminary data.</text>
</comment>
<evidence type="ECO:0000313" key="3">
    <source>
        <dbReference type="Proteomes" id="UP000835052"/>
    </source>
</evidence>
<protein>
    <recommendedName>
        <fullName evidence="1">Ground-like domain-containing protein</fullName>
    </recommendedName>
</protein>